<organism evidence="3">
    <name type="scientific">Anisakis simplex</name>
    <name type="common">Herring worm</name>
    <dbReference type="NCBI Taxonomy" id="6269"/>
    <lineage>
        <taxon>Eukaryota</taxon>
        <taxon>Metazoa</taxon>
        <taxon>Ecdysozoa</taxon>
        <taxon>Nematoda</taxon>
        <taxon>Chromadorea</taxon>
        <taxon>Rhabditida</taxon>
        <taxon>Spirurina</taxon>
        <taxon>Ascaridomorpha</taxon>
        <taxon>Ascaridoidea</taxon>
        <taxon>Anisakidae</taxon>
        <taxon>Anisakis</taxon>
        <taxon>Anisakis simplex complex</taxon>
    </lineage>
</organism>
<evidence type="ECO:0000313" key="1">
    <source>
        <dbReference type="EMBL" id="VDK33848.1"/>
    </source>
</evidence>
<sequence>MCLVAIVGMITNGIYMIVGMVQGSREMNRAPRWDRGGWGSWGWGWVGWGQGRGAGERGAATGSGRGPRGVVTGGAGFGSILGGGGSSSANMRVSVAYDNQVGEYIYWGIFQKKNLIV</sequence>
<gene>
    <name evidence="1" type="ORF">ASIM_LOCUS8720</name>
</gene>
<protein>
    <submittedName>
        <fullName evidence="1 3">Uncharacterized protein</fullName>
    </submittedName>
</protein>
<keyword evidence="2" id="KW-1185">Reference proteome</keyword>
<dbReference type="EMBL" id="UYRR01024445">
    <property type="protein sequence ID" value="VDK33848.1"/>
    <property type="molecule type" value="Genomic_DNA"/>
</dbReference>
<evidence type="ECO:0000313" key="3">
    <source>
        <dbReference type="WBParaSite" id="ASIM_0000896501-mRNA-1"/>
    </source>
</evidence>
<dbReference type="AlphaFoldDB" id="A0A0M3JMS6"/>
<dbReference type="WBParaSite" id="ASIM_0000896501-mRNA-1">
    <property type="protein sequence ID" value="ASIM_0000896501-mRNA-1"/>
    <property type="gene ID" value="ASIM_0000896501"/>
</dbReference>
<dbReference type="Proteomes" id="UP000267096">
    <property type="component" value="Unassembled WGS sequence"/>
</dbReference>
<proteinExistence type="predicted"/>
<reference evidence="1 2" key="2">
    <citation type="submission" date="2018-11" db="EMBL/GenBank/DDBJ databases">
        <authorList>
            <consortium name="Pathogen Informatics"/>
        </authorList>
    </citation>
    <scope>NUCLEOTIDE SEQUENCE [LARGE SCALE GENOMIC DNA]</scope>
</reference>
<accession>A0A0M3JMS6</accession>
<name>A0A0M3JMS6_ANISI</name>
<reference evidence="3" key="1">
    <citation type="submission" date="2017-02" db="UniProtKB">
        <authorList>
            <consortium name="WormBaseParasite"/>
        </authorList>
    </citation>
    <scope>IDENTIFICATION</scope>
</reference>
<evidence type="ECO:0000313" key="2">
    <source>
        <dbReference type="Proteomes" id="UP000267096"/>
    </source>
</evidence>